<dbReference type="AlphaFoldDB" id="A0A3N4UUX6"/>
<dbReference type="EMBL" id="RKQL01000001">
    <property type="protein sequence ID" value="RPE72525.1"/>
    <property type="molecule type" value="Genomic_DNA"/>
</dbReference>
<organism evidence="1 2">
    <name type="scientific">Tibeticola sediminis</name>
    <dbReference type="NCBI Taxonomy" id="1917811"/>
    <lineage>
        <taxon>Bacteria</taxon>
        <taxon>Pseudomonadati</taxon>
        <taxon>Pseudomonadota</taxon>
        <taxon>Betaproteobacteria</taxon>
        <taxon>Burkholderiales</taxon>
        <taxon>Comamonadaceae</taxon>
        <taxon>Tibeticola</taxon>
    </lineage>
</organism>
<accession>A0A3N4UUX6</accession>
<evidence type="ECO:0008006" key="3">
    <source>
        <dbReference type="Google" id="ProtNLM"/>
    </source>
</evidence>
<comment type="caution">
    <text evidence="1">The sequence shown here is derived from an EMBL/GenBank/DDBJ whole genome shotgun (WGS) entry which is preliminary data.</text>
</comment>
<proteinExistence type="predicted"/>
<protein>
    <recommendedName>
        <fullName evidence="3">HK97 gp10 family phage protein</fullName>
    </recommendedName>
</protein>
<sequence>MVTLPDRRLMQMLAEHLREIAQRQGNIPWRTGNLYKSIIARVISDSEATVGTNVLYARAVHDGRPPMVIKPARKKALYWKGAAHPVKAVKHPGIKPNPYLARAAERFTREPLPPDIRAYVGEEMARALEAHFKSLGLEVRRR</sequence>
<evidence type="ECO:0000313" key="1">
    <source>
        <dbReference type="EMBL" id="RPE72525.1"/>
    </source>
</evidence>
<keyword evidence="2" id="KW-1185">Reference proteome</keyword>
<name>A0A3N4UUX6_9BURK</name>
<gene>
    <name evidence="1" type="ORF">EDC62_0216</name>
</gene>
<dbReference type="Proteomes" id="UP000272193">
    <property type="component" value="Unassembled WGS sequence"/>
</dbReference>
<evidence type="ECO:0000313" key="2">
    <source>
        <dbReference type="Proteomes" id="UP000272193"/>
    </source>
</evidence>
<reference evidence="1 2" key="1">
    <citation type="submission" date="2018-11" db="EMBL/GenBank/DDBJ databases">
        <title>Genomic Encyclopedia of Type Strains, Phase IV (KMG-IV): sequencing the most valuable type-strain genomes for metagenomic binning, comparative biology and taxonomic classification.</title>
        <authorList>
            <person name="Goeker M."/>
        </authorList>
    </citation>
    <scope>NUCLEOTIDE SEQUENCE [LARGE SCALE GENOMIC DNA]</scope>
    <source>
        <strain evidence="1 2">DSM 101684</strain>
    </source>
</reference>